<feature type="compositionally biased region" description="Polar residues" evidence="2">
    <location>
        <begin position="843"/>
        <end position="857"/>
    </location>
</feature>
<dbReference type="OrthoDB" id="69928at2759"/>
<feature type="region of interest" description="Disordered" evidence="2">
    <location>
        <begin position="843"/>
        <end position="882"/>
    </location>
</feature>
<feature type="compositionally biased region" description="Basic and acidic residues" evidence="2">
    <location>
        <begin position="639"/>
        <end position="662"/>
    </location>
</feature>
<dbReference type="EMBL" id="ML121533">
    <property type="protein sequence ID" value="RPB26879.1"/>
    <property type="molecule type" value="Genomic_DNA"/>
</dbReference>
<feature type="region of interest" description="Disordered" evidence="2">
    <location>
        <begin position="779"/>
        <end position="819"/>
    </location>
</feature>
<feature type="region of interest" description="Disordered" evidence="2">
    <location>
        <begin position="915"/>
        <end position="941"/>
    </location>
</feature>
<keyword evidence="1" id="KW-0539">Nucleus</keyword>
<dbReference type="Pfam" id="PF10374">
    <property type="entry name" value="EST1"/>
    <property type="match status" value="1"/>
</dbReference>
<evidence type="ECO:0000313" key="6">
    <source>
        <dbReference type="Proteomes" id="UP000267821"/>
    </source>
</evidence>
<dbReference type="STRING" id="1051890.A0A3N4LZ70"/>
<dbReference type="Gene3D" id="1.25.40.10">
    <property type="entry name" value="Tetratricopeptide repeat domain"/>
    <property type="match status" value="1"/>
</dbReference>
<protein>
    <recommendedName>
        <fullName evidence="1">Nonsense-mediated mRNA decay factor</fullName>
    </recommendedName>
</protein>
<feature type="region of interest" description="Disordered" evidence="2">
    <location>
        <begin position="718"/>
        <end position="765"/>
    </location>
</feature>
<evidence type="ECO:0000256" key="1">
    <source>
        <dbReference type="RuleBase" id="RU369098"/>
    </source>
</evidence>
<dbReference type="InterPro" id="IPR045153">
    <property type="entry name" value="Est1/Ebs1-like"/>
</dbReference>
<feature type="domain" description="DNA/RNA-binding" evidence="3">
    <location>
        <begin position="192"/>
        <end position="473"/>
    </location>
</feature>
<dbReference type="SUPFAM" id="SSF48452">
    <property type="entry name" value="TPR-like"/>
    <property type="match status" value="1"/>
</dbReference>
<name>A0A3N4LZ70_9PEZI</name>
<gene>
    <name evidence="5" type="ORF">L211DRAFT_804507</name>
</gene>
<keyword evidence="1" id="KW-0866">Nonsense-mediated mRNA decay</keyword>
<evidence type="ECO:0000313" key="5">
    <source>
        <dbReference type="EMBL" id="RPB26879.1"/>
    </source>
</evidence>
<dbReference type="Pfam" id="PF10373">
    <property type="entry name" value="EST1_DNA_bind"/>
    <property type="match status" value="1"/>
</dbReference>
<comment type="subcellular location">
    <subcellularLocation>
        <location evidence="1">Nucleus</location>
    </subcellularLocation>
</comment>
<evidence type="ECO:0000259" key="4">
    <source>
        <dbReference type="Pfam" id="PF10374"/>
    </source>
</evidence>
<dbReference type="AlphaFoldDB" id="A0A3N4LZ70"/>
<dbReference type="Proteomes" id="UP000267821">
    <property type="component" value="Unassembled WGS sequence"/>
</dbReference>
<feature type="region of interest" description="Disordered" evidence="2">
    <location>
        <begin position="639"/>
        <end position="703"/>
    </location>
</feature>
<evidence type="ECO:0000256" key="2">
    <source>
        <dbReference type="SAM" id="MobiDB-lite"/>
    </source>
</evidence>
<feature type="domain" description="Telomerase activating protein Est1-like N-terminal" evidence="4">
    <location>
        <begin position="65"/>
        <end position="180"/>
    </location>
</feature>
<keyword evidence="6" id="KW-1185">Reference proteome</keyword>
<feature type="compositionally biased region" description="Basic residues" evidence="2">
    <location>
        <begin position="863"/>
        <end position="873"/>
    </location>
</feature>
<feature type="compositionally biased region" description="Pro residues" evidence="2">
    <location>
        <begin position="785"/>
        <end position="799"/>
    </location>
</feature>
<feature type="compositionally biased region" description="Low complexity" evidence="2">
    <location>
        <begin position="800"/>
        <end position="819"/>
    </location>
</feature>
<dbReference type="PANTHER" id="PTHR15696:SF36">
    <property type="entry name" value="NONSENSE-MEDIATED MRNA DECAY FACTOR"/>
    <property type="match status" value="1"/>
</dbReference>
<proteinExistence type="predicted"/>
<reference evidence="5 6" key="1">
    <citation type="journal article" date="2018" name="Nat. Ecol. Evol.">
        <title>Pezizomycetes genomes reveal the molecular basis of ectomycorrhizal truffle lifestyle.</title>
        <authorList>
            <person name="Murat C."/>
            <person name="Payen T."/>
            <person name="Noel B."/>
            <person name="Kuo A."/>
            <person name="Morin E."/>
            <person name="Chen J."/>
            <person name="Kohler A."/>
            <person name="Krizsan K."/>
            <person name="Balestrini R."/>
            <person name="Da Silva C."/>
            <person name="Montanini B."/>
            <person name="Hainaut M."/>
            <person name="Levati E."/>
            <person name="Barry K.W."/>
            <person name="Belfiori B."/>
            <person name="Cichocki N."/>
            <person name="Clum A."/>
            <person name="Dockter R.B."/>
            <person name="Fauchery L."/>
            <person name="Guy J."/>
            <person name="Iotti M."/>
            <person name="Le Tacon F."/>
            <person name="Lindquist E.A."/>
            <person name="Lipzen A."/>
            <person name="Malagnac F."/>
            <person name="Mello A."/>
            <person name="Molinier V."/>
            <person name="Miyauchi S."/>
            <person name="Poulain J."/>
            <person name="Riccioni C."/>
            <person name="Rubini A."/>
            <person name="Sitrit Y."/>
            <person name="Splivallo R."/>
            <person name="Traeger S."/>
            <person name="Wang M."/>
            <person name="Zifcakova L."/>
            <person name="Wipf D."/>
            <person name="Zambonelli A."/>
            <person name="Paolocci F."/>
            <person name="Nowrousian M."/>
            <person name="Ottonello S."/>
            <person name="Baldrian P."/>
            <person name="Spatafora J.W."/>
            <person name="Henrissat B."/>
            <person name="Nagy L.G."/>
            <person name="Aury J.M."/>
            <person name="Wincker P."/>
            <person name="Grigoriev I.V."/>
            <person name="Bonfante P."/>
            <person name="Martin F.M."/>
        </authorList>
    </citation>
    <scope>NUCLEOTIDE SEQUENCE [LARGE SCALE GENOMIC DNA]</scope>
    <source>
        <strain evidence="5 6">ATCC MYA-4762</strain>
    </source>
</reference>
<dbReference type="InterPro" id="IPR018834">
    <property type="entry name" value="DNA/RNA-bd_Est1-type"/>
</dbReference>
<organism evidence="5 6">
    <name type="scientific">Terfezia boudieri ATCC MYA-4762</name>
    <dbReference type="NCBI Taxonomy" id="1051890"/>
    <lineage>
        <taxon>Eukaryota</taxon>
        <taxon>Fungi</taxon>
        <taxon>Dikarya</taxon>
        <taxon>Ascomycota</taxon>
        <taxon>Pezizomycotina</taxon>
        <taxon>Pezizomycetes</taxon>
        <taxon>Pezizales</taxon>
        <taxon>Pezizaceae</taxon>
        <taxon>Terfezia</taxon>
    </lineage>
</organism>
<comment type="function">
    <text evidence="1">Plays a role in nonsense-mediated mRNA decay.</text>
</comment>
<feature type="compositionally biased region" description="Gly residues" evidence="2">
    <location>
        <begin position="928"/>
        <end position="941"/>
    </location>
</feature>
<dbReference type="InterPro" id="IPR019458">
    <property type="entry name" value="Est1-like_N"/>
</dbReference>
<dbReference type="InParanoid" id="A0A3N4LZ70"/>
<dbReference type="PANTHER" id="PTHR15696">
    <property type="entry name" value="SMG-7 SUPPRESSOR WITH MORPHOLOGICAL EFFECT ON GENITALIA PROTEIN 7"/>
    <property type="match status" value="1"/>
</dbReference>
<sequence>MEGSRPVDMQVEQLHLLAARWETDLEDNLKDQALGRNIDYAIAQIRNNYQDIIFLDFEYAVAHDIEGKIWTKHHRIIERYRRNIHKLRETAGKKKPVELRKMLMNFINFIKATTKFYRGFIQRLASHFGVFELEPVVEQFKLTVSEPDEPITPSPELKQLIIRSCHRCLVILGDLSRYREVGSSTEKNWAPATGYYDLAKKLVPDSGSPHNQLAVISMSDGSNLSATYHLYRAVSVKEPFPEAGNNLGLGFQKILKAYRSGKLGSNLVRKEEQQVSELLSLFTRLHAKYFNGKENAEVHESLQGEMLAQLTQDLKERLLSEGMLSKLVLINIAAEAYAANRQPGREAIQALNNFLNLNVQTFNTLLLVFQPELERVTVNRDKPTNPTEYVSAVGRRMLPALRLYSKWLLVSYEKLRNTIDDTSLAVQTKQLWQTYANTLTLLAATFNVNTLPRLDYMLEEDEDIIGFLPLASASKRDDYFKADATEVPLLKQDKNSPYRVHPNEEQLSRVLLLLEDGLTLCRNSSVPIAVVDGTIIYQEDGMNTSILPTSLPAGLNSLSRPEQGPAFTDMPPEMLPVQPQVERPVSLMVGLGGGSVVGSVAPSESASVMVAMNRMVDSIVGPRGGTVSEEDEEDLRLFQEEKDEGSGRKVEKSKNQHGKEGPLEEEEILFVGRKGRLGGRSKGSTPTKICGVGAQDSPEIPGDSMPPMAQRIRDSADAGNFRSTPPMAQKERLLPPTSMGMGSRKKDIAGGYAKPTDSSIATESRFETQIPHPPLLTLLQQFPSLSPPPPSRIPPPLPAISPSSSTPIHSTPAATASPVATTGTYTASDLVKQLHSYSSQMMNAARESTNITPSRSPQLPHLPHSHAHTHHSHQTSPVSGGSAGRGDLWWALGGAAPGNGGVYSEGETSLFLYGTGGGGWSGREQSQGGDGEGRGSPTGYR</sequence>
<evidence type="ECO:0000259" key="3">
    <source>
        <dbReference type="Pfam" id="PF10373"/>
    </source>
</evidence>
<dbReference type="GO" id="GO:0005634">
    <property type="term" value="C:nucleus"/>
    <property type="evidence" value="ECO:0007669"/>
    <property type="project" value="UniProtKB-SubCell"/>
</dbReference>
<accession>A0A3N4LZ70</accession>
<dbReference type="InterPro" id="IPR011990">
    <property type="entry name" value="TPR-like_helical_dom_sf"/>
</dbReference>
<dbReference type="GO" id="GO:0000184">
    <property type="term" value="P:nuclear-transcribed mRNA catabolic process, nonsense-mediated decay"/>
    <property type="evidence" value="ECO:0007669"/>
    <property type="project" value="UniProtKB-KW"/>
</dbReference>